<proteinExistence type="predicted"/>
<sequence>MSLATFHDFCNNVYQCAEKLGDEIETNINYSQNLITTNETIDVKLPLEKVKLYHYCEIIKLLQNVKRDVKKILYHEKSINTLISTKKLSGEEIKHYFSVENVNERKSTEYFIRQERRRKASQVSLYTLSTWEAYLKNKEQEEAAIPEASIEASAVPKRTAPKSKRKQKKFVSSTFNDILENVDTDIESNCKSIVEENEDEDDVGYDIKLSKQFQSYSENNLTEMVESSELRSCVSVDNFGPTKPKIVDVLYKKPPVTEMGLIQKIFYPNIG</sequence>
<evidence type="ECO:0000313" key="1">
    <source>
        <dbReference type="EnsemblMetazoa" id="XP_028138733.1"/>
    </source>
</evidence>
<dbReference type="AlphaFoldDB" id="A0A6P7G0Y2"/>
<dbReference type="KEGG" id="dvv:114333101"/>
<accession>A0A6P7G0Y2</accession>
<dbReference type="Proteomes" id="UP001652700">
    <property type="component" value="Unplaced"/>
</dbReference>
<name>A0A6P7G0Y2_DIAVI</name>
<evidence type="ECO:0000313" key="3">
    <source>
        <dbReference type="RefSeq" id="XP_028138733.1"/>
    </source>
</evidence>
<dbReference type="InParanoid" id="A0A6P7G0Y2"/>
<dbReference type="EnsemblMetazoa" id="XM_028282932.2">
    <property type="protein sequence ID" value="XP_028138733.1"/>
    <property type="gene ID" value="LOC114333101"/>
</dbReference>
<evidence type="ECO:0000313" key="2">
    <source>
        <dbReference type="Proteomes" id="UP001652700"/>
    </source>
</evidence>
<dbReference type="RefSeq" id="XP_028138733.1">
    <property type="nucleotide sequence ID" value="XM_028282932.1"/>
</dbReference>
<organism evidence="3">
    <name type="scientific">Diabrotica virgifera virgifera</name>
    <name type="common">western corn rootworm</name>
    <dbReference type="NCBI Taxonomy" id="50390"/>
    <lineage>
        <taxon>Eukaryota</taxon>
        <taxon>Metazoa</taxon>
        <taxon>Ecdysozoa</taxon>
        <taxon>Arthropoda</taxon>
        <taxon>Hexapoda</taxon>
        <taxon>Insecta</taxon>
        <taxon>Pterygota</taxon>
        <taxon>Neoptera</taxon>
        <taxon>Endopterygota</taxon>
        <taxon>Coleoptera</taxon>
        <taxon>Polyphaga</taxon>
        <taxon>Cucujiformia</taxon>
        <taxon>Chrysomeloidea</taxon>
        <taxon>Chrysomelidae</taxon>
        <taxon>Galerucinae</taxon>
        <taxon>Diabroticina</taxon>
        <taxon>Diabroticites</taxon>
        <taxon>Diabrotica</taxon>
    </lineage>
</organism>
<reference evidence="3" key="1">
    <citation type="submission" date="2025-04" db="UniProtKB">
        <authorList>
            <consortium name="RefSeq"/>
        </authorList>
    </citation>
    <scope>IDENTIFICATION</scope>
    <source>
        <tissue evidence="3">Whole insect</tissue>
    </source>
</reference>
<keyword evidence="2" id="KW-1185">Reference proteome</keyword>
<dbReference type="GeneID" id="114333101"/>
<reference evidence="1" key="2">
    <citation type="submission" date="2025-05" db="UniProtKB">
        <authorList>
            <consortium name="EnsemblMetazoa"/>
        </authorList>
    </citation>
    <scope>IDENTIFICATION</scope>
</reference>
<dbReference type="OrthoDB" id="6779030at2759"/>
<gene>
    <name evidence="3" type="primary">LOC114333101</name>
</gene>
<protein>
    <submittedName>
        <fullName evidence="3">Uncharacterized protein LOC114333101</fullName>
    </submittedName>
</protein>